<dbReference type="InterPro" id="IPR015424">
    <property type="entry name" value="PyrdxlP-dep_Trfase"/>
</dbReference>
<organism evidence="7 8">
    <name type="scientific">Pullulanibacillus camelliae</name>
    <dbReference type="NCBI Taxonomy" id="1707096"/>
    <lineage>
        <taxon>Bacteria</taxon>
        <taxon>Bacillati</taxon>
        <taxon>Bacillota</taxon>
        <taxon>Bacilli</taxon>
        <taxon>Bacillales</taxon>
        <taxon>Sporolactobacillaceae</taxon>
        <taxon>Pullulanibacillus</taxon>
    </lineage>
</organism>
<dbReference type="NCBIfam" id="TIGR04350">
    <property type="entry name" value="C_S_lyase_PatB"/>
    <property type="match status" value="1"/>
</dbReference>
<name>A0A8J2YFR1_9BACL</name>
<reference evidence="7" key="1">
    <citation type="journal article" date="2014" name="Int. J. Syst. Evol. Microbiol.">
        <title>Complete genome sequence of Corynebacterium casei LMG S-19264T (=DSM 44701T), isolated from a smear-ripened cheese.</title>
        <authorList>
            <consortium name="US DOE Joint Genome Institute (JGI-PGF)"/>
            <person name="Walter F."/>
            <person name="Albersmeier A."/>
            <person name="Kalinowski J."/>
            <person name="Ruckert C."/>
        </authorList>
    </citation>
    <scope>NUCLEOTIDE SEQUENCE</scope>
    <source>
        <strain evidence="7">CGMCC 1.15371</strain>
    </source>
</reference>
<evidence type="ECO:0000256" key="1">
    <source>
        <dbReference type="ARBA" id="ARBA00001933"/>
    </source>
</evidence>
<dbReference type="InterPro" id="IPR015421">
    <property type="entry name" value="PyrdxlP-dep_Trfase_major"/>
</dbReference>
<dbReference type="CDD" id="cd00609">
    <property type="entry name" value="AAT_like"/>
    <property type="match status" value="1"/>
</dbReference>
<dbReference type="Gene3D" id="3.40.640.10">
    <property type="entry name" value="Type I PLP-dependent aspartate aminotransferase-like (Major domain)"/>
    <property type="match status" value="1"/>
</dbReference>
<evidence type="ECO:0000256" key="3">
    <source>
        <dbReference type="ARBA" id="ARBA00022898"/>
    </source>
</evidence>
<keyword evidence="8" id="KW-1185">Reference proteome</keyword>
<evidence type="ECO:0000256" key="2">
    <source>
        <dbReference type="ARBA" id="ARBA00012224"/>
    </source>
</evidence>
<proteinExistence type="inferred from homology"/>
<protein>
    <recommendedName>
        <fullName evidence="2">cysteine-S-conjugate beta-lyase</fullName>
        <ecNumber evidence="2">4.4.1.13</ecNumber>
    </recommendedName>
</protein>
<dbReference type="Gene3D" id="3.90.1150.10">
    <property type="entry name" value="Aspartate Aminotransferase, domain 1"/>
    <property type="match status" value="1"/>
</dbReference>
<evidence type="ECO:0000256" key="4">
    <source>
        <dbReference type="ARBA" id="ARBA00023239"/>
    </source>
</evidence>
<evidence type="ECO:0000313" key="7">
    <source>
        <dbReference type="EMBL" id="GGE34003.1"/>
    </source>
</evidence>
<keyword evidence="3" id="KW-0663">Pyridoxal phosphate</keyword>
<dbReference type="EMBL" id="BMIR01000003">
    <property type="protein sequence ID" value="GGE34003.1"/>
    <property type="molecule type" value="Genomic_DNA"/>
</dbReference>
<dbReference type="SUPFAM" id="SSF53383">
    <property type="entry name" value="PLP-dependent transferases"/>
    <property type="match status" value="1"/>
</dbReference>
<dbReference type="InterPro" id="IPR004839">
    <property type="entry name" value="Aminotransferase_I/II_large"/>
</dbReference>
<dbReference type="Proteomes" id="UP000628775">
    <property type="component" value="Unassembled WGS sequence"/>
</dbReference>
<evidence type="ECO:0000313" key="8">
    <source>
        <dbReference type="Proteomes" id="UP000628775"/>
    </source>
</evidence>
<dbReference type="PANTHER" id="PTHR43525:SF1">
    <property type="entry name" value="PROTEIN MALY"/>
    <property type="match status" value="1"/>
</dbReference>
<comment type="similarity">
    <text evidence="5">Belongs to the class-II pyridoxal-phosphate-dependent aminotransferase family. MalY/PatB cystathionine beta-lyase subfamily.</text>
</comment>
<dbReference type="InterPro" id="IPR051798">
    <property type="entry name" value="Class-II_PLP-Dep_Aminotrans"/>
</dbReference>
<dbReference type="PANTHER" id="PTHR43525">
    <property type="entry name" value="PROTEIN MALY"/>
    <property type="match status" value="1"/>
</dbReference>
<accession>A0A8J2YFR1</accession>
<dbReference type="Pfam" id="PF00155">
    <property type="entry name" value="Aminotran_1_2"/>
    <property type="match status" value="1"/>
</dbReference>
<gene>
    <name evidence="7" type="primary">PatB</name>
    <name evidence="7" type="ORF">GCM10011391_10880</name>
</gene>
<sequence>MTTRFDEIIDRRETNAVKWDSRKEVFGTEDLLPLWVADMDFTCPPEVIDAVVKKAKHGVYGYPKQPPAFYQAIQGWLKRRFNADVPKEWISTIPGVVPGIRMAVEAFTKPGDKIIIQTPVYPPFYSSVEDLGRHLIKNPLIEENGYYTMDLADLEKKIDARTKMLILCHPHNPIGRVWSKEELTRLAEICAKHNVFIVSDEIHSDLVYEKGTHTPFYTLPEALSQRTLTFIAGSKTFNTAGLFSSLAISNNAELLRTFTQTAAQFGVNHLNLFGIEAMTAAYSHGDEWLDELLVYLRENAEYIINFLETHIPQVKMWQPEATYLGWLDCRGLGLPKDELRKFMIEEAKIGLNDGASFGEEGVGFQRINFACPRSVIEEAMTRLKQAVDRLG</sequence>
<feature type="domain" description="Aminotransferase class I/classII large" evidence="6">
    <location>
        <begin position="31"/>
        <end position="383"/>
    </location>
</feature>
<comment type="caution">
    <text evidence="7">The sequence shown here is derived from an EMBL/GenBank/DDBJ whole genome shotgun (WGS) entry which is preliminary data.</text>
</comment>
<evidence type="ECO:0000256" key="5">
    <source>
        <dbReference type="ARBA" id="ARBA00037974"/>
    </source>
</evidence>
<dbReference type="GO" id="GO:0047804">
    <property type="term" value="F:cysteine-S-conjugate beta-lyase activity"/>
    <property type="evidence" value="ECO:0007669"/>
    <property type="project" value="UniProtKB-EC"/>
</dbReference>
<reference evidence="7" key="2">
    <citation type="submission" date="2020-09" db="EMBL/GenBank/DDBJ databases">
        <authorList>
            <person name="Sun Q."/>
            <person name="Zhou Y."/>
        </authorList>
    </citation>
    <scope>NUCLEOTIDE SEQUENCE</scope>
    <source>
        <strain evidence="7">CGMCC 1.15371</strain>
    </source>
</reference>
<dbReference type="RefSeq" id="WP_188690258.1">
    <property type="nucleotide sequence ID" value="NZ_BMIR01000003.1"/>
</dbReference>
<dbReference type="InterPro" id="IPR027619">
    <property type="entry name" value="C-S_lyase_PatB-like"/>
</dbReference>
<dbReference type="EC" id="4.4.1.13" evidence="2"/>
<evidence type="ECO:0000259" key="6">
    <source>
        <dbReference type="Pfam" id="PF00155"/>
    </source>
</evidence>
<dbReference type="AlphaFoldDB" id="A0A8J2YFR1"/>
<dbReference type="GO" id="GO:0030170">
    <property type="term" value="F:pyridoxal phosphate binding"/>
    <property type="evidence" value="ECO:0007669"/>
    <property type="project" value="InterPro"/>
</dbReference>
<comment type="cofactor">
    <cofactor evidence="1">
        <name>pyridoxal 5'-phosphate</name>
        <dbReference type="ChEBI" id="CHEBI:597326"/>
    </cofactor>
</comment>
<dbReference type="InterPro" id="IPR015422">
    <property type="entry name" value="PyrdxlP-dep_Trfase_small"/>
</dbReference>
<keyword evidence="4" id="KW-0456">Lyase</keyword>